<dbReference type="Gramene" id="TuG1812G0100004328.01.T01">
    <property type="protein sequence ID" value="TuG1812G0100004328.01.T01.cds332838"/>
    <property type="gene ID" value="TuG1812G0100004328.01"/>
</dbReference>
<feature type="region of interest" description="Disordered" evidence="1">
    <location>
        <begin position="121"/>
        <end position="152"/>
    </location>
</feature>
<proteinExistence type="predicted"/>
<dbReference type="Proteomes" id="UP000015106">
    <property type="component" value="Chromosome 1"/>
</dbReference>
<feature type="compositionally biased region" description="Polar residues" evidence="1">
    <location>
        <begin position="142"/>
        <end position="152"/>
    </location>
</feature>
<reference evidence="3" key="1">
    <citation type="journal article" date="2013" name="Nature">
        <title>Draft genome of the wheat A-genome progenitor Triticum urartu.</title>
        <authorList>
            <person name="Ling H.Q."/>
            <person name="Zhao S."/>
            <person name="Liu D."/>
            <person name="Wang J."/>
            <person name="Sun H."/>
            <person name="Zhang C."/>
            <person name="Fan H."/>
            <person name="Li D."/>
            <person name="Dong L."/>
            <person name="Tao Y."/>
            <person name="Gao C."/>
            <person name="Wu H."/>
            <person name="Li Y."/>
            <person name="Cui Y."/>
            <person name="Guo X."/>
            <person name="Zheng S."/>
            <person name="Wang B."/>
            <person name="Yu K."/>
            <person name="Liang Q."/>
            <person name="Yang W."/>
            <person name="Lou X."/>
            <person name="Chen J."/>
            <person name="Feng M."/>
            <person name="Jian J."/>
            <person name="Zhang X."/>
            <person name="Luo G."/>
            <person name="Jiang Y."/>
            <person name="Liu J."/>
            <person name="Wang Z."/>
            <person name="Sha Y."/>
            <person name="Zhang B."/>
            <person name="Wu H."/>
            <person name="Tang D."/>
            <person name="Shen Q."/>
            <person name="Xue P."/>
            <person name="Zou S."/>
            <person name="Wang X."/>
            <person name="Liu X."/>
            <person name="Wang F."/>
            <person name="Yang Y."/>
            <person name="An X."/>
            <person name="Dong Z."/>
            <person name="Zhang K."/>
            <person name="Zhang X."/>
            <person name="Luo M.C."/>
            <person name="Dvorak J."/>
            <person name="Tong Y."/>
            <person name="Wang J."/>
            <person name="Yang H."/>
            <person name="Li Z."/>
            <person name="Wang D."/>
            <person name="Zhang A."/>
            <person name="Wang J."/>
        </authorList>
    </citation>
    <scope>NUCLEOTIDE SEQUENCE</scope>
    <source>
        <strain evidence="3">cv. G1812</strain>
    </source>
</reference>
<evidence type="ECO:0000256" key="1">
    <source>
        <dbReference type="SAM" id="MobiDB-lite"/>
    </source>
</evidence>
<evidence type="ECO:0000313" key="2">
    <source>
        <dbReference type="EnsemblPlants" id="TuG1812G0100004328.01.T01.cds332838"/>
    </source>
</evidence>
<protein>
    <submittedName>
        <fullName evidence="2">Uncharacterized protein</fullName>
    </submittedName>
</protein>
<dbReference type="EnsemblPlants" id="TuG1812G0100004328.01.T01">
    <property type="protein sequence ID" value="TuG1812G0100004328.01.T01.cds332838"/>
    <property type="gene ID" value="TuG1812G0100004328.01"/>
</dbReference>
<evidence type="ECO:0000313" key="3">
    <source>
        <dbReference type="Proteomes" id="UP000015106"/>
    </source>
</evidence>
<accession>A0A8R7P398</accession>
<feature type="compositionally biased region" description="Low complexity" evidence="1">
    <location>
        <begin position="132"/>
        <end position="141"/>
    </location>
</feature>
<keyword evidence="3" id="KW-1185">Reference proteome</keyword>
<dbReference type="AlphaFoldDB" id="A0A8R7P398"/>
<sequence length="165" mass="17249">MLGVTPKSSIDANTLRASSSSPVWQYADRTPTSVIAFGGTPSWRICSNIASASLPCPWCANAEIRALHVAVCRSGIPLNTATASSIAPFFPYMSTNAVPRITPTGAAIPLLSMISCTRRPITSPPDSDRAQADSTDASTTAPGSNPSLSISSKAPMASWYRPFCA</sequence>
<reference evidence="2" key="2">
    <citation type="submission" date="2018-03" db="EMBL/GenBank/DDBJ databases">
        <title>The Triticum urartu genome reveals the dynamic nature of wheat genome evolution.</title>
        <authorList>
            <person name="Ling H."/>
            <person name="Ma B."/>
            <person name="Shi X."/>
            <person name="Liu H."/>
            <person name="Dong L."/>
            <person name="Sun H."/>
            <person name="Cao Y."/>
            <person name="Gao Q."/>
            <person name="Zheng S."/>
            <person name="Li Y."/>
            <person name="Yu Y."/>
            <person name="Du H."/>
            <person name="Qi M."/>
            <person name="Li Y."/>
            <person name="Yu H."/>
            <person name="Cui Y."/>
            <person name="Wang N."/>
            <person name="Chen C."/>
            <person name="Wu H."/>
            <person name="Zhao Y."/>
            <person name="Zhang J."/>
            <person name="Li Y."/>
            <person name="Zhou W."/>
            <person name="Zhang B."/>
            <person name="Hu W."/>
            <person name="Eijk M."/>
            <person name="Tang J."/>
            <person name="Witsenboer H."/>
            <person name="Zhao S."/>
            <person name="Li Z."/>
            <person name="Zhang A."/>
            <person name="Wang D."/>
            <person name="Liang C."/>
        </authorList>
    </citation>
    <scope>NUCLEOTIDE SEQUENCE [LARGE SCALE GENOMIC DNA]</scope>
    <source>
        <strain evidence="2">cv. G1812</strain>
    </source>
</reference>
<organism evidence="2 3">
    <name type="scientific">Triticum urartu</name>
    <name type="common">Red wild einkorn</name>
    <name type="synonym">Crithodium urartu</name>
    <dbReference type="NCBI Taxonomy" id="4572"/>
    <lineage>
        <taxon>Eukaryota</taxon>
        <taxon>Viridiplantae</taxon>
        <taxon>Streptophyta</taxon>
        <taxon>Embryophyta</taxon>
        <taxon>Tracheophyta</taxon>
        <taxon>Spermatophyta</taxon>
        <taxon>Magnoliopsida</taxon>
        <taxon>Liliopsida</taxon>
        <taxon>Poales</taxon>
        <taxon>Poaceae</taxon>
        <taxon>BOP clade</taxon>
        <taxon>Pooideae</taxon>
        <taxon>Triticodae</taxon>
        <taxon>Triticeae</taxon>
        <taxon>Triticinae</taxon>
        <taxon>Triticum</taxon>
    </lineage>
</organism>
<name>A0A8R7P398_TRIUA</name>
<reference evidence="2" key="3">
    <citation type="submission" date="2022-06" db="UniProtKB">
        <authorList>
            <consortium name="EnsemblPlants"/>
        </authorList>
    </citation>
    <scope>IDENTIFICATION</scope>
</reference>